<sequence length="81" mass="9496">MNVSRCRRLIVVLSLTYLQQDWCQNSFREGLVRLLELSHKPIFILFENQHKELSLEVTQLLHSQRGKLKVLMWKSASVVCG</sequence>
<reference evidence="2" key="1">
    <citation type="thesis" date="2020" institute="ProQuest LLC" country="789 East Eisenhower Parkway, Ann Arbor, MI, USA">
        <title>Comparative Genomics and Chromosome Evolution.</title>
        <authorList>
            <person name="Mudd A.B."/>
        </authorList>
    </citation>
    <scope>NUCLEOTIDE SEQUENCE</scope>
    <source>
        <strain evidence="2">Female2</strain>
        <tissue evidence="2">Blood</tissue>
    </source>
</reference>
<dbReference type="Pfam" id="PF01582">
    <property type="entry name" value="TIR"/>
    <property type="match status" value="1"/>
</dbReference>
<name>A0A8T2J381_9PIPI</name>
<gene>
    <name evidence="2" type="ORF">GDO86_008722</name>
</gene>
<evidence type="ECO:0000313" key="3">
    <source>
        <dbReference type="Proteomes" id="UP000812440"/>
    </source>
</evidence>
<dbReference type="Proteomes" id="UP000812440">
    <property type="component" value="Chromosome 4"/>
</dbReference>
<dbReference type="InterPro" id="IPR000157">
    <property type="entry name" value="TIR_dom"/>
</dbReference>
<dbReference type="EMBL" id="JAACNH010000007">
    <property type="protein sequence ID" value="KAG8438137.1"/>
    <property type="molecule type" value="Genomic_DNA"/>
</dbReference>
<evidence type="ECO:0000259" key="1">
    <source>
        <dbReference type="PROSITE" id="PS50104"/>
    </source>
</evidence>
<dbReference type="Gene3D" id="3.40.50.10140">
    <property type="entry name" value="Toll/interleukin-1 receptor homology (TIR) domain"/>
    <property type="match status" value="1"/>
</dbReference>
<dbReference type="PROSITE" id="PS50104">
    <property type="entry name" value="TIR"/>
    <property type="match status" value="1"/>
</dbReference>
<dbReference type="SUPFAM" id="SSF52200">
    <property type="entry name" value="Toll/Interleukin receptor TIR domain"/>
    <property type="match status" value="1"/>
</dbReference>
<accession>A0A8T2J381</accession>
<dbReference type="OrthoDB" id="6075577at2759"/>
<comment type="caution">
    <text evidence="2">The sequence shown here is derived from an EMBL/GenBank/DDBJ whole genome shotgun (WGS) entry which is preliminary data.</text>
</comment>
<proteinExistence type="predicted"/>
<organism evidence="2 3">
    <name type="scientific">Hymenochirus boettgeri</name>
    <name type="common">Congo dwarf clawed frog</name>
    <dbReference type="NCBI Taxonomy" id="247094"/>
    <lineage>
        <taxon>Eukaryota</taxon>
        <taxon>Metazoa</taxon>
        <taxon>Chordata</taxon>
        <taxon>Craniata</taxon>
        <taxon>Vertebrata</taxon>
        <taxon>Euteleostomi</taxon>
        <taxon>Amphibia</taxon>
        <taxon>Batrachia</taxon>
        <taxon>Anura</taxon>
        <taxon>Pipoidea</taxon>
        <taxon>Pipidae</taxon>
        <taxon>Pipinae</taxon>
        <taxon>Hymenochirus</taxon>
    </lineage>
</organism>
<feature type="domain" description="TIR" evidence="1">
    <location>
        <begin position="1"/>
        <end position="81"/>
    </location>
</feature>
<protein>
    <recommendedName>
        <fullName evidence="1">TIR domain-containing protein</fullName>
    </recommendedName>
</protein>
<evidence type="ECO:0000313" key="2">
    <source>
        <dbReference type="EMBL" id="KAG8438137.1"/>
    </source>
</evidence>
<keyword evidence="3" id="KW-1185">Reference proteome</keyword>
<dbReference type="GO" id="GO:0007165">
    <property type="term" value="P:signal transduction"/>
    <property type="evidence" value="ECO:0007669"/>
    <property type="project" value="InterPro"/>
</dbReference>
<dbReference type="InterPro" id="IPR035897">
    <property type="entry name" value="Toll_tir_struct_dom_sf"/>
</dbReference>
<dbReference type="AlphaFoldDB" id="A0A8T2J381"/>